<evidence type="ECO:0000313" key="2">
    <source>
        <dbReference type="EMBL" id="KAK0158154.1"/>
    </source>
</evidence>
<accession>A0AA39C5A1</accession>
<evidence type="ECO:0000313" key="3">
    <source>
        <dbReference type="Proteomes" id="UP001168990"/>
    </source>
</evidence>
<proteinExistence type="predicted"/>
<feature type="region of interest" description="Disordered" evidence="1">
    <location>
        <begin position="66"/>
        <end position="89"/>
    </location>
</feature>
<organism evidence="2 3">
    <name type="scientific">Microctonus aethiopoides</name>
    <dbReference type="NCBI Taxonomy" id="144406"/>
    <lineage>
        <taxon>Eukaryota</taxon>
        <taxon>Metazoa</taxon>
        <taxon>Ecdysozoa</taxon>
        <taxon>Arthropoda</taxon>
        <taxon>Hexapoda</taxon>
        <taxon>Insecta</taxon>
        <taxon>Pterygota</taxon>
        <taxon>Neoptera</taxon>
        <taxon>Endopterygota</taxon>
        <taxon>Hymenoptera</taxon>
        <taxon>Apocrita</taxon>
        <taxon>Ichneumonoidea</taxon>
        <taxon>Braconidae</taxon>
        <taxon>Euphorinae</taxon>
        <taxon>Microctonus</taxon>
    </lineage>
</organism>
<reference evidence="2" key="2">
    <citation type="submission" date="2023-03" db="EMBL/GenBank/DDBJ databases">
        <authorList>
            <person name="Inwood S.N."/>
            <person name="Skelly J.G."/>
            <person name="Guhlin J."/>
            <person name="Harrop T.W.R."/>
            <person name="Goldson S.G."/>
            <person name="Dearden P.K."/>
        </authorList>
    </citation>
    <scope>NUCLEOTIDE SEQUENCE</scope>
    <source>
        <strain evidence="2">Irish</strain>
        <tissue evidence="2">Whole body</tissue>
    </source>
</reference>
<sequence length="119" mass="13189">MCVVEDCQEPIQDEEKERAAISLPSVINPLTIVTYWLNYHKCCTLSSSHPRCAVLFSGVVEDDHECSGSSGSNKSINAANFGGDDYKNDNDHCGININIKDLKWDKEVPEAPPNNHPEK</sequence>
<keyword evidence="3" id="KW-1185">Reference proteome</keyword>
<comment type="caution">
    <text evidence="2">The sequence shown here is derived from an EMBL/GenBank/DDBJ whole genome shotgun (WGS) entry which is preliminary data.</text>
</comment>
<feature type="compositionally biased region" description="Polar residues" evidence="1">
    <location>
        <begin position="67"/>
        <end position="78"/>
    </location>
</feature>
<dbReference type="EMBL" id="JAQQBS010001424">
    <property type="protein sequence ID" value="KAK0158154.1"/>
    <property type="molecule type" value="Genomic_DNA"/>
</dbReference>
<name>A0AA39C5A1_9HYME</name>
<reference evidence="2" key="1">
    <citation type="journal article" date="2023" name="bioRxiv">
        <title>Scaffold-level genome assemblies of two parasitoid biocontrol wasps reveal the parthenogenesis mechanism and an associated novel virus.</title>
        <authorList>
            <person name="Inwood S."/>
            <person name="Skelly J."/>
            <person name="Guhlin J."/>
            <person name="Harrop T."/>
            <person name="Goldson S."/>
            <person name="Dearden P."/>
        </authorList>
    </citation>
    <scope>NUCLEOTIDE SEQUENCE</scope>
    <source>
        <strain evidence="2">Irish</strain>
        <tissue evidence="2">Whole body</tissue>
    </source>
</reference>
<dbReference type="Proteomes" id="UP001168990">
    <property type="component" value="Unassembled WGS sequence"/>
</dbReference>
<protein>
    <submittedName>
        <fullName evidence="2">Uncharacterized protein</fullName>
    </submittedName>
</protein>
<evidence type="ECO:0000256" key="1">
    <source>
        <dbReference type="SAM" id="MobiDB-lite"/>
    </source>
</evidence>
<dbReference type="AlphaFoldDB" id="A0AA39C5A1"/>
<gene>
    <name evidence="2" type="ORF">PV328_009193</name>
</gene>